<keyword evidence="5" id="KW-1185">Reference proteome</keyword>
<feature type="chain" id="PRO_5010515198" description="Lipoprotein" evidence="2">
    <location>
        <begin position="30"/>
        <end position="207"/>
    </location>
</feature>
<feature type="compositionally biased region" description="Basic and acidic residues" evidence="1">
    <location>
        <begin position="82"/>
        <end position="93"/>
    </location>
</feature>
<dbReference type="AlphaFoldDB" id="X5DV11"/>
<gene>
    <name evidence="3" type="ORF">FH5T_03985</name>
    <name evidence="4" type="ORF">SAMN05444285_12936</name>
</gene>
<dbReference type="KEGG" id="dori:FH5T_03985"/>
<dbReference type="EMBL" id="CP007451">
    <property type="protein sequence ID" value="AHW59025.1"/>
    <property type="molecule type" value="Genomic_DNA"/>
</dbReference>
<dbReference type="Proteomes" id="UP000181981">
    <property type="component" value="Unassembled WGS sequence"/>
</dbReference>
<evidence type="ECO:0000256" key="2">
    <source>
        <dbReference type="SAM" id="SignalP"/>
    </source>
</evidence>
<feature type="region of interest" description="Disordered" evidence="1">
    <location>
        <begin position="66"/>
        <end position="131"/>
    </location>
</feature>
<feature type="signal peptide" evidence="2">
    <location>
        <begin position="1"/>
        <end position="29"/>
    </location>
</feature>
<dbReference type="OrthoDB" id="678557at2"/>
<dbReference type="HOGENOM" id="CLU_085958_0_0_10"/>
<dbReference type="Proteomes" id="UP000023772">
    <property type="component" value="Chromosome"/>
</dbReference>
<feature type="compositionally biased region" description="Polar residues" evidence="1">
    <location>
        <begin position="100"/>
        <end position="129"/>
    </location>
</feature>
<evidence type="ECO:0000313" key="4">
    <source>
        <dbReference type="EMBL" id="SET92458.1"/>
    </source>
</evidence>
<dbReference type="EMBL" id="FOHT01000029">
    <property type="protein sequence ID" value="SET92458.1"/>
    <property type="molecule type" value="Genomic_DNA"/>
</dbReference>
<dbReference type="RefSeq" id="WP_051567596.1">
    <property type="nucleotide sequence ID" value="NZ_FOHT01000029.1"/>
</dbReference>
<feature type="region of interest" description="Disordered" evidence="1">
    <location>
        <begin position="155"/>
        <end position="207"/>
    </location>
</feature>
<dbReference type="PROSITE" id="PS51257">
    <property type="entry name" value="PROKAR_LIPOPROTEIN"/>
    <property type="match status" value="1"/>
</dbReference>
<proteinExistence type="predicted"/>
<protein>
    <recommendedName>
        <fullName evidence="7">Lipoprotein</fullName>
    </recommendedName>
</protein>
<organism evidence="4 6">
    <name type="scientific">Draconibacterium orientale</name>
    <dbReference type="NCBI Taxonomy" id="1168034"/>
    <lineage>
        <taxon>Bacteria</taxon>
        <taxon>Pseudomonadati</taxon>
        <taxon>Bacteroidota</taxon>
        <taxon>Bacteroidia</taxon>
        <taxon>Marinilabiliales</taxon>
        <taxon>Prolixibacteraceae</taxon>
        <taxon>Draconibacterium</taxon>
    </lineage>
</organism>
<keyword evidence="2" id="KW-0732">Signal</keyword>
<name>X5DV11_9BACT</name>
<dbReference type="STRING" id="1168034.FH5T_03985"/>
<sequence>MKQDNNQFKIISSRVFVTVFALLALTACAPENKSSLQTETSSAKLASNLLQEINNTNEIENQHTEAPALQEKKTTEAQAKPDPSHGEPEHKSDIAAGVPLNSSVTNYTAEPEKTTSAPPVTSTRQQTTGRVGPTIENARKLNSSKPVNYAPGTSLTRNPPHGQPGHRCDIPVGDPLPVATNSNVKLNPPHGQPGHRCDIAVGSPLPS</sequence>
<evidence type="ECO:0000313" key="6">
    <source>
        <dbReference type="Proteomes" id="UP000181981"/>
    </source>
</evidence>
<reference evidence="4 6" key="2">
    <citation type="submission" date="2016-10" db="EMBL/GenBank/DDBJ databases">
        <authorList>
            <person name="de Groot N.N."/>
        </authorList>
    </citation>
    <scope>NUCLEOTIDE SEQUENCE [LARGE SCALE GENOMIC DNA]</scope>
    <source>
        <strain evidence="4 6">DSM 25947</strain>
    </source>
</reference>
<evidence type="ECO:0000313" key="5">
    <source>
        <dbReference type="Proteomes" id="UP000023772"/>
    </source>
</evidence>
<reference evidence="3 5" key="1">
    <citation type="submission" date="2014-03" db="EMBL/GenBank/DDBJ databases">
        <title>Complete genome sequence of a deeply braunched marine Bacteroidia bacterium Draconibacterium orientale type strain FH5T.</title>
        <authorList>
            <person name="Li X."/>
            <person name="Wang X."/>
            <person name="Xie Z."/>
            <person name="Du Z."/>
            <person name="Chen G."/>
        </authorList>
    </citation>
    <scope>NUCLEOTIDE SEQUENCE [LARGE SCALE GENOMIC DNA]</scope>
    <source>
        <strain evidence="3 5">FH5</strain>
    </source>
</reference>
<evidence type="ECO:0000256" key="1">
    <source>
        <dbReference type="SAM" id="MobiDB-lite"/>
    </source>
</evidence>
<accession>X5DV11</accession>
<dbReference type="eggNOG" id="ENOG5032ZYU">
    <property type="taxonomic scope" value="Bacteria"/>
</dbReference>
<evidence type="ECO:0000313" key="3">
    <source>
        <dbReference type="EMBL" id="AHW59025.1"/>
    </source>
</evidence>
<evidence type="ECO:0008006" key="7">
    <source>
        <dbReference type="Google" id="ProtNLM"/>
    </source>
</evidence>